<proteinExistence type="predicted"/>
<dbReference type="Proteomes" id="UP000480684">
    <property type="component" value="Unassembled WGS sequence"/>
</dbReference>
<name>A0A7C9QXR9_9PROT</name>
<comment type="caution">
    <text evidence="1">The sequence shown here is derived from an EMBL/GenBank/DDBJ whole genome shotgun (WGS) entry which is preliminary data.</text>
</comment>
<evidence type="ECO:0000313" key="1">
    <source>
        <dbReference type="EMBL" id="NFV81896.1"/>
    </source>
</evidence>
<organism evidence="1 2">
    <name type="scientific">Magnetospirillum aberrantis SpK</name>
    <dbReference type="NCBI Taxonomy" id="908842"/>
    <lineage>
        <taxon>Bacteria</taxon>
        <taxon>Pseudomonadati</taxon>
        <taxon>Pseudomonadota</taxon>
        <taxon>Alphaproteobacteria</taxon>
        <taxon>Rhodospirillales</taxon>
        <taxon>Rhodospirillaceae</taxon>
        <taxon>Magnetospirillum</taxon>
    </lineage>
</organism>
<keyword evidence="2" id="KW-1185">Reference proteome</keyword>
<reference evidence="1 2" key="1">
    <citation type="submission" date="2020-02" db="EMBL/GenBank/DDBJ databases">
        <authorList>
            <person name="Dziuba M."/>
            <person name="Kuznetsov B."/>
            <person name="Mardanov A."/>
            <person name="Ravin N."/>
            <person name="Grouzdev D."/>
        </authorList>
    </citation>
    <scope>NUCLEOTIDE SEQUENCE [LARGE SCALE GENOMIC DNA]</scope>
    <source>
        <strain evidence="1 2">SpK</strain>
    </source>
</reference>
<protein>
    <submittedName>
        <fullName evidence="1">Uncharacterized protein</fullName>
    </submittedName>
</protein>
<dbReference type="RefSeq" id="WP_163682367.1">
    <property type="nucleotide sequence ID" value="NZ_JAAIYP010000044.1"/>
</dbReference>
<dbReference type="EMBL" id="JAAIYP010000044">
    <property type="protein sequence ID" value="NFV81896.1"/>
    <property type="molecule type" value="Genomic_DNA"/>
</dbReference>
<sequence length="132" mass="14304">MAILYVAISKTMQEWGADVGLGKNLFKVGLADGQGPDEAVAGLAGYDDWKVLKTAETEQSEDEVMTRLTRKEKLVDPNYYPKLRGAVGIVKVNLVSVENARLIALALDGKEPPKTKAKAADIATYLVNNALR</sequence>
<gene>
    <name evidence="1" type="ORF">G4223_17445</name>
</gene>
<accession>A0A7C9QXR9</accession>
<evidence type="ECO:0000313" key="2">
    <source>
        <dbReference type="Proteomes" id="UP000480684"/>
    </source>
</evidence>
<dbReference type="AlphaFoldDB" id="A0A7C9QXR9"/>